<dbReference type="EMBL" id="JAWLKE010000006">
    <property type="protein sequence ID" value="MDV6232429.1"/>
    <property type="molecule type" value="Genomic_DNA"/>
</dbReference>
<sequence length="168" mass="18418">MTEDEPYRIVAAHQLDPSGAQGTWFWAWVVVDCVDETAIGVLVVDKVAREIDLDSDDFVFEDAGVVKIIHCRRKPLAKELISEGQRELAGQPTPIVLYKPGVATEKGLNACSELPLDPKMERKISYAANRRDSEAPDRVLADDKAKALGELYLPLTATFLGLAAVSPK</sequence>
<organism evidence="1 2">
    <name type="scientific">Rhodococcus cercidiphylli</name>
    <dbReference type="NCBI Taxonomy" id="489916"/>
    <lineage>
        <taxon>Bacteria</taxon>
        <taxon>Bacillati</taxon>
        <taxon>Actinomycetota</taxon>
        <taxon>Actinomycetes</taxon>
        <taxon>Mycobacteriales</taxon>
        <taxon>Nocardiaceae</taxon>
        <taxon>Rhodococcus</taxon>
    </lineage>
</organism>
<proteinExistence type="predicted"/>
<protein>
    <submittedName>
        <fullName evidence="1">Uncharacterized protein</fullName>
    </submittedName>
</protein>
<gene>
    <name evidence="1" type="ORF">R3P95_17895</name>
</gene>
<reference evidence="1 2" key="1">
    <citation type="submission" date="2023-10" db="EMBL/GenBank/DDBJ databases">
        <title>Development of a sustainable strategy for remediation of hydrocarbon-contaminated territories based on the waste exchange concept.</title>
        <authorList>
            <person name="Krivoruchko A."/>
        </authorList>
    </citation>
    <scope>NUCLEOTIDE SEQUENCE [LARGE SCALE GENOMIC DNA]</scope>
    <source>
        <strain evidence="1 2">IEGM 1322</strain>
    </source>
</reference>
<name>A0ABU4B1U2_9NOCA</name>
<dbReference type="RefSeq" id="WP_317549040.1">
    <property type="nucleotide sequence ID" value="NZ_JAWLKE010000006.1"/>
</dbReference>
<comment type="caution">
    <text evidence="1">The sequence shown here is derived from an EMBL/GenBank/DDBJ whole genome shotgun (WGS) entry which is preliminary data.</text>
</comment>
<evidence type="ECO:0000313" key="2">
    <source>
        <dbReference type="Proteomes" id="UP001185899"/>
    </source>
</evidence>
<accession>A0ABU4B1U2</accession>
<dbReference type="Proteomes" id="UP001185899">
    <property type="component" value="Unassembled WGS sequence"/>
</dbReference>
<keyword evidence="2" id="KW-1185">Reference proteome</keyword>
<evidence type="ECO:0000313" key="1">
    <source>
        <dbReference type="EMBL" id="MDV6232429.1"/>
    </source>
</evidence>